<accession>A0A6H5H2E2</accession>
<feature type="non-terminal residue" evidence="1">
    <location>
        <position position="80"/>
    </location>
</feature>
<gene>
    <name evidence="1" type="ORF">NTEN_LOCUS14782</name>
</gene>
<protein>
    <submittedName>
        <fullName evidence="1">Uncharacterized protein</fullName>
    </submittedName>
</protein>
<dbReference type="Proteomes" id="UP000479000">
    <property type="component" value="Unassembled WGS sequence"/>
</dbReference>
<dbReference type="AlphaFoldDB" id="A0A6H5H2E2"/>
<proteinExistence type="predicted"/>
<keyword evidence="2" id="KW-1185">Reference proteome</keyword>
<evidence type="ECO:0000313" key="1">
    <source>
        <dbReference type="EMBL" id="CAB0009663.1"/>
    </source>
</evidence>
<organism evidence="1 2">
    <name type="scientific">Nesidiocoris tenuis</name>
    <dbReference type="NCBI Taxonomy" id="355587"/>
    <lineage>
        <taxon>Eukaryota</taxon>
        <taxon>Metazoa</taxon>
        <taxon>Ecdysozoa</taxon>
        <taxon>Arthropoda</taxon>
        <taxon>Hexapoda</taxon>
        <taxon>Insecta</taxon>
        <taxon>Pterygota</taxon>
        <taxon>Neoptera</taxon>
        <taxon>Paraneoptera</taxon>
        <taxon>Hemiptera</taxon>
        <taxon>Heteroptera</taxon>
        <taxon>Panheteroptera</taxon>
        <taxon>Cimicomorpha</taxon>
        <taxon>Miridae</taxon>
        <taxon>Dicyphina</taxon>
        <taxon>Nesidiocoris</taxon>
    </lineage>
</organism>
<name>A0A6H5H2E2_9HEMI</name>
<dbReference type="EMBL" id="CADCXU010021957">
    <property type="protein sequence ID" value="CAB0009663.1"/>
    <property type="molecule type" value="Genomic_DNA"/>
</dbReference>
<evidence type="ECO:0000313" key="2">
    <source>
        <dbReference type="Proteomes" id="UP000479000"/>
    </source>
</evidence>
<reference evidence="1 2" key="1">
    <citation type="submission" date="2020-02" db="EMBL/GenBank/DDBJ databases">
        <authorList>
            <person name="Ferguson B K."/>
        </authorList>
    </citation>
    <scope>NUCLEOTIDE SEQUENCE [LARGE SCALE GENOMIC DNA]</scope>
</reference>
<sequence>MMQTQLGRLTYWVKRNFVSYRSRSRLMKVCWNNSAIKCDLMGAGRSCPRLLGSNRAPLESARLRLASHNRLAEMLAFGNV</sequence>